<organism evidence="2 3">
    <name type="scientific">Nicotiana attenuata</name>
    <name type="common">Coyote tobacco</name>
    <dbReference type="NCBI Taxonomy" id="49451"/>
    <lineage>
        <taxon>Eukaryota</taxon>
        <taxon>Viridiplantae</taxon>
        <taxon>Streptophyta</taxon>
        <taxon>Embryophyta</taxon>
        <taxon>Tracheophyta</taxon>
        <taxon>Spermatophyta</taxon>
        <taxon>Magnoliopsida</taxon>
        <taxon>eudicotyledons</taxon>
        <taxon>Gunneridae</taxon>
        <taxon>Pentapetalae</taxon>
        <taxon>asterids</taxon>
        <taxon>lamiids</taxon>
        <taxon>Solanales</taxon>
        <taxon>Solanaceae</taxon>
        <taxon>Nicotianoideae</taxon>
        <taxon>Nicotianeae</taxon>
        <taxon>Nicotiana</taxon>
    </lineage>
</organism>
<name>A0A314KM23_NICAT</name>
<comment type="caution">
    <text evidence="2">The sequence shown here is derived from an EMBL/GenBank/DDBJ whole genome shotgun (WGS) entry which is preliminary data.</text>
</comment>
<feature type="non-terminal residue" evidence="2">
    <location>
        <position position="154"/>
    </location>
</feature>
<dbReference type="Proteomes" id="UP000187609">
    <property type="component" value="Unassembled WGS sequence"/>
</dbReference>
<dbReference type="EMBL" id="MJEQ01001538">
    <property type="protein sequence ID" value="OIT30345.1"/>
    <property type="molecule type" value="Genomic_DNA"/>
</dbReference>
<sequence length="154" mass="17455">MATKERNTTNTDNINEKEQPTGKETTTQWVNRAFGRNDENDGIHTGKWVNRKKFNGNESAANNEIQCDDLASNVQLGKLWSNQVEEFSEEEEGEFQGDDDQEHDVEEGDHSVDNEARMLPEEEEEDQINVDDVTNVNKEDAAASLDNNIIQKKG</sequence>
<evidence type="ECO:0000313" key="3">
    <source>
        <dbReference type="Proteomes" id="UP000187609"/>
    </source>
</evidence>
<feature type="compositionally biased region" description="Basic and acidic residues" evidence="1">
    <location>
        <begin position="108"/>
        <end position="120"/>
    </location>
</feature>
<keyword evidence="3" id="KW-1185">Reference proteome</keyword>
<feature type="region of interest" description="Disordered" evidence="1">
    <location>
        <begin position="86"/>
        <end position="129"/>
    </location>
</feature>
<accession>A0A314KM23</accession>
<dbReference type="Gramene" id="OIT30345">
    <property type="protein sequence ID" value="OIT30345"/>
    <property type="gene ID" value="A4A49_49324"/>
</dbReference>
<proteinExistence type="predicted"/>
<gene>
    <name evidence="2" type="ORF">A4A49_49324</name>
</gene>
<evidence type="ECO:0000313" key="2">
    <source>
        <dbReference type="EMBL" id="OIT30345.1"/>
    </source>
</evidence>
<protein>
    <submittedName>
        <fullName evidence="2">Uncharacterized protein</fullName>
    </submittedName>
</protein>
<feature type="compositionally biased region" description="Acidic residues" evidence="1">
    <location>
        <begin position="86"/>
        <end position="107"/>
    </location>
</feature>
<reference evidence="2" key="1">
    <citation type="submission" date="2016-11" db="EMBL/GenBank/DDBJ databases">
        <title>The genome of Nicotiana attenuata.</title>
        <authorList>
            <person name="Xu S."/>
            <person name="Brockmoeller T."/>
            <person name="Gaquerel E."/>
            <person name="Navarro A."/>
            <person name="Kuhl H."/>
            <person name="Gase K."/>
            <person name="Ling Z."/>
            <person name="Zhou W."/>
            <person name="Kreitzer C."/>
            <person name="Stanke M."/>
            <person name="Tang H."/>
            <person name="Lyons E."/>
            <person name="Pandey P."/>
            <person name="Pandey S.P."/>
            <person name="Timmermann B."/>
            <person name="Baldwin I.T."/>
        </authorList>
    </citation>
    <scope>NUCLEOTIDE SEQUENCE [LARGE SCALE GENOMIC DNA]</scope>
    <source>
        <strain evidence="2">UT</strain>
    </source>
</reference>
<feature type="compositionally biased region" description="Basic and acidic residues" evidence="1">
    <location>
        <begin position="35"/>
        <end position="44"/>
    </location>
</feature>
<dbReference type="AlphaFoldDB" id="A0A314KM23"/>
<feature type="region of interest" description="Disordered" evidence="1">
    <location>
        <begin position="1"/>
        <end position="45"/>
    </location>
</feature>
<evidence type="ECO:0000256" key="1">
    <source>
        <dbReference type="SAM" id="MobiDB-lite"/>
    </source>
</evidence>